<accession>A0A4V4HH05</accession>
<name>A0A4V4HH05_DENBC</name>
<evidence type="ECO:0000313" key="3">
    <source>
        <dbReference type="Proteomes" id="UP000297245"/>
    </source>
</evidence>
<dbReference type="GO" id="GO:0000772">
    <property type="term" value="F:mating pheromone activity"/>
    <property type="evidence" value="ECO:0007669"/>
    <property type="project" value="InterPro"/>
</dbReference>
<proteinExistence type="predicted"/>
<organism evidence="2 3">
    <name type="scientific">Dendrothele bispora (strain CBS 962.96)</name>
    <dbReference type="NCBI Taxonomy" id="1314807"/>
    <lineage>
        <taxon>Eukaryota</taxon>
        <taxon>Fungi</taxon>
        <taxon>Dikarya</taxon>
        <taxon>Basidiomycota</taxon>
        <taxon>Agaricomycotina</taxon>
        <taxon>Agaricomycetes</taxon>
        <taxon>Agaricomycetidae</taxon>
        <taxon>Agaricales</taxon>
        <taxon>Agaricales incertae sedis</taxon>
        <taxon>Dendrothele</taxon>
    </lineage>
</organism>
<dbReference type="Proteomes" id="UP000297245">
    <property type="component" value="Unassembled WGS sequence"/>
</dbReference>
<evidence type="ECO:0000313" key="2">
    <source>
        <dbReference type="EMBL" id="THV00866.1"/>
    </source>
</evidence>
<feature type="region of interest" description="Disordered" evidence="1">
    <location>
        <begin position="25"/>
        <end position="45"/>
    </location>
</feature>
<sequence>MDSFSTLELPTISVAQDGSFDCDFVAGEPPSPNFTSTSSSSSADEYELPVDYERRDTAGSIDYTLYINYALSVSLAVFIRAFSTHILSPSSLEQRGRRASFSFGFLLYARGYLAYPFLPHSFKA</sequence>
<dbReference type="Pfam" id="PF08015">
    <property type="entry name" value="Pheromone"/>
    <property type="match status" value="1"/>
</dbReference>
<protein>
    <submittedName>
        <fullName evidence="2">Uncharacterized protein</fullName>
    </submittedName>
</protein>
<dbReference type="EMBL" id="ML179098">
    <property type="protein sequence ID" value="THV00866.1"/>
    <property type="molecule type" value="Genomic_DNA"/>
</dbReference>
<dbReference type="GO" id="GO:0016020">
    <property type="term" value="C:membrane"/>
    <property type="evidence" value="ECO:0007669"/>
    <property type="project" value="InterPro"/>
</dbReference>
<reference evidence="2 3" key="1">
    <citation type="journal article" date="2019" name="Nat. Ecol. Evol.">
        <title>Megaphylogeny resolves global patterns of mushroom evolution.</title>
        <authorList>
            <person name="Varga T."/>
            <person name="Krizsan K."/>
            <person name="Foldi C."/>
            <person name="Dima B."/>
            <person name="Sanchez-Garcia M."/>
            <person name="Sanchez-Ramirez S."/>
            <person name="Szollosi G.J."/>
            <person name="Szarkandi J.G."/>
            <person name="Papp V."/>
            <person name="Albert L."/>
            <person name="Andreopoulos W."/>
            <person name="Angelini C."/>
            <person name="Antonin V."/>
            <person name="Barry K.W."/>
            <person name="Bougher N.L."/>
            <person name="Buchanan P."/>
            <person name="Buyck B."/>
            <person name="Bense V."/>
            <person name="Catcheside P."/>
            <person name="Chovatia M."/>
            <person name="Cooper J."/>
            <person name="Damon W."/>
            <person name="Desjardin D."/>
            <person name="Finy P."/>
            <person name="Geml J."/>
            <person name="Haridas S."/>
            <person name="Hughes K."/>
            <person name="Justo A."/>
            <person name="Karasinski D."/>
            <person name="Kautmanova I."/>
            <person name="Kiss B."/>
            <person name="Kocsube S."/>
            <person name="Kotiranta H."/>
            <person name="LaButti K.M."/>
            <person name="Lechner B.E."/>
            <person name="Liimatainen K."/>
            <person name="Lipzen A."/>
            <person name="Lukacs Z."/>
            <person name="Mihaltcheva S."/>
            <person name="Morgado L.N."/>
            <person name="Niskanen T."/>
            <person name="Noordeloos M.E."/>
            <person name="Ohm R.A."/>
            <person name="Ortiz-Santana B."/>
            <person name="Ovrebo C."/>
            <person name="Racz N."/>
            <person name="Riley R."/>
            <person name="Savchenko A."/>
            <person name="Shiryaev A."/>
            <person name="Soop K."/>
            <person name="Spirin V."/>
            <person name="Szebenyi C."/>
            <person name="Tomsovsky M."/>
            <person name="Tulloss R.E."/>
            <person name="Uehling J."/>
            <person name="Grigoriev I.V."/>
            <person name="Vagvolgyi C."/>
            <person name="Papp T."/>
            <person name="Martin F.M."/>
            <person name="Miettinen O."/>
            <person name="Hibbett D.S."/>
            <person name="Nagy L.G."/>
        </authorList>
    </citation>
    <scope>NUCLEOTIDE SEQUENCE [LARGE SCALE GENOMIC DNA]</scope>
    <source>
        <strain evidence="2 3">CBS 962.96</strain>
    </source>
</reference>
<dbReference type="InterPro" id="IPR012597">
    <property type="entry name" value="Pheromone"/>
</dbReference>
<keyword evidence="3" id="KW-1185">Reference proteome</keyword>
<gene>
    <name evidence="2" type="ORF">K435DRAFT_963826</name>
</gene>
<evidence type="ECO:0000256" key="1">
    <source>
        <dbReference type="SAM" id="MobiDB-lite"/>
    </source>
</evidence>
<dbReference type="AlphaFoldDB" id="A0A4V4HH05"/>